<gene>
    <name evidence="3" type="ORF">IFM89_011244</name>
</gene>
<keyword evidence="1" id="KW-0472">Membrane</keyword>
<protein>
    <recommendedName>
        <fullName evidence="2">PGG domain-containing protein</fullName>
    </recommendedName>
</protein>
<reference evidence="3 4" key="1">
    <citation type="submission" date="2020-10" db="EMBL/GenBank/DDBJ databases">
        <title>The Coptis chinensis genome and diversification of protoberbering-type alkaloids.</title>
        <authorList>
            <person name="Wang B."/>
            <person name="Shu S."/>
            <person name="Song C."/>
            <person name="Liu Y."/>
        </authorList>
    </citation>
    <scope>NUCLEOTIDE SEQUENCE [LARGE SCALE GENOMIC DNA]</scope>
    <source>
        <strain evidence="3">HL-2020</strain>
        <tissue evidence="3">Leaf</tissue>
    </source>
</reference>
<dbReference type="EMBL" id="JADFTS010000006">
    <property type="protein sequence ID" value="KAF9600661.1"/>
    <property type="molecule type" value="Genomic_DNA"/>
</dbReference>
<accession>A0A835HJ88</accession>
<evidence type="ECO:0000256" key="1">
    <source>
        <dbReference type="SAM" id="Phobius"/>
    </source>
</evidence>
<sequence>MDPNLTQAAPTLTQAAQDGNIEALYAALASDPFILDTIDCYPFIDSPLHTAASAGHTHFALEIMILKPSLGRKLNLNGFSALHLALENGHEKLVRGFLTMDGELVRVKGKEVKELTVRRETALHLSVKNNQYGAFKVLIDCIKLLEKDEILSWMIELVFRTWKLQEWVIGVNVQDSEGRTALDILEETPAPAVQAELKRILRRGGAKSAQTIHQRQDKYLANLLNFFNLPQDEVRKNQNALLTATVFVMTATLQVGVNPPGGFWQDNGEINGKEYSAGTPILATTNPIAYGAISSLATAGFVISTVVILQVTGHMPIKWLALSLSLVYIGYSLSLATISTVRM</sequence>
<dbReference type="PANTHER" id="PTHR24128:SF24">
    <property type="entry name" value="ANKYRIN REPEAT PROTEIN"/>
    <property type="match status" value="1"/>
</dbReference>
<keyword evidence="1" id="KW-0812">Transmembrane</keyword>
<dbReference type="InterPro" id="IPR026961">
    <property type="entry name" value="PGG_dom"/>
</dbReference>
<comment type="caution">
    <text evidence="3">The sequence shown here is derived from an EMBL/GenBank/DDBJ whole genome shotgun (WGS) entry which is preliminary data.</text>
</comment>
<feature type="non-terminal residue" evidence="3">
    <location>
        <position position="343"/>
    </location>
</feature>
<feature type="domain" description="PGG" evidence="2">
    <location>
        <begin position="233"/>
        <end position="315"/>
    </location>
</feature>
<name>A0A835HJ88_9MAGN</name>
<dbReference type="Gene3D" id="1.25.40.20">
    <property type="entry name" value="Ankyrin repeat-containing domain"/>
    <property type="match status" value="1"/>
</dbReference>
<dbReference type="Pfam" id="PF13962">
    <property type="entry name" value="PGG"/>
    <property type="match status" value="1"/>
</dbReference>
<dbReference type="SMART" id="SM00248">
    <property type="entry name" value="ANK"/>
    <property type="match status" value="3"/>
</dbReference>
<dbReference type="OrthoDB" id="674805at2759"/>
<evidence type="ECO:0000313" key="3">
    <source>
        <dbReference type="EMBL" id="KAF9600661.1"/>
    </source>
</evidence>
<dbReference type="AlphaFoldDB" id="A0A835HJ88"/>
<dbReference type="SUPFAM" id="SSF48403">
    <property type="entry name" value="Ankyrin repeat"/>
    <property type="match status" value="1"/>
</dbReference>
<evidence type="ECO:0000313" key="4">
    <source>
        <dbReference type="Proteomes" id="UP000631114"/>
    </source>
</evidence>
<dbReference type="PANTHER" id="PTHR24128">
    <property type="entry name" value="HOMEOBOX PROTEIN WARIAI"/>
    <property type="match status" value="1"/>
</dbReference>
<organism evidence="3 4">
    <name type="scientific">Coptis chinensis</name>
    <dbReference type="NCBI Taxonomy" id="261450"/>
    <lineage>
        <taxon>Eukaryota</taxon>
        <taxon>Viridiplantae</taxon>
        <taxon>Streptophyta</taxon>
        <taxon>Embryophyta</taxon>
        <taxon>Tracheophyta</taxon>
        <taxon>Spermatophyta</taxon>
        <taxon>Magnoliopsida</taxon>
        <taxon>Ranunculales</taxon>
        <taxon>Ranunculaceae</taxon>
        <taxon>Coptidoideae</taxon>
        <taxon>Coptis</taxon>
    </lineage>
</organism>
<keyword evidence="4" id="KW-1185">Reference proteome</keyword>
<dbReference type="Proteomes" id="UP000631114">
    <property type="component" value="Unassembled WGS sequence"/>
</dbReference>
<dbReference type="InterPro" id="IPR036770">
    <property type="entry name" value="Ankyrin_rpt-contain_sf"/>
</dbReference>
<dbReference type="Pfam" id="PF12796">
    <property type="entry name" value="Ank_2"/>
    <property type="match status" value="1"/>
</dbReference>
<dbReference type="InterPro" id="IPR002110">
    <property type="entry name" value="Ankyrin_rpt"/>
</dbReference>
<feature type="transmembrane region" description="Helical" evidence="1">
    <location>
        <begin position="288"/>
        <end position="312"/>
    </location>
</feature>
<proteinExistence type="predicted"/>
<feature type="transmembrane region" description="Helical" evidence="1">
    <location>
        <begin position="319"/>
        <end position="341"/>
    </location>
</feature>
<evidence type="ECO:0000259" key="2">
    <source>
        <dbReference type="Pfam" id="PF13962"/>
    </source>
</evidence>
<keyword evidence="1" id="KW-1133">Transmembrane helix</keyword>